<keyword evidence="3" id="KW-1185">Reference proteome</keyword>
<accession>A0ABN9A4C0</accession>
<feature type="region of interest" description="Disordered" evidence="1">
    <location>
        <begin position="1"/>
        <end position="64"/>
    </location>
</feature>
<organism evidence="2 3">
    <name type="scientific">Rangifer tarandus platyrhynchus</name>
    <name type="common">Svalbard reindeer</name>
    <dbReference type="NCBI Taxonomy" id="3082113"/>
    <lineage>
        <taxon>Eukaryota</taxon>
        <taxon>Metazoa</taxon>
        <taxon>Chordata</taxon>
        <taxon>Craniata</taxon>
        <taxon>Vertebrata</taxon>
        <taxon>Euteleostomi</taxon>
        <taxon>Mammalia</taxon>
        <taxon>Eutheria</taxon>
        <taxon>Laurasiatheria</taxon>
        <taxon>Artiodactyla</taxon>
        <taxon>Ruminantia</taxon>
        <taxon>Pecora</taxon>
        <taxon>Cervidae</taxon>
        <taxon>Odocoileinae</taxon>
        <taxon>Rangifer</taxon>
    </lineage>
</organism>
<sequence length="171" mass="18499">MGHQAGHPSPGTPASQRCCGQARPGALKSRPLFVSRSPTPWMSAAIVRPSTGPSQQLRRERAAEAAGWGLWVRSPAPRLWARVPEPGKPGQGGEEPLARPGSRILAFLTARPCWGNGRGRAASSRERGRRHPGSQRNTPKQQQRGEKYITEPSICGKQLPSNLHVLLQLSA</sequence>
<dbReference type="EMBL" id="OX459945">
    <property type="protein sequence ID" value="CAI9179816.1"/>
    <property type="molecule type" value="Genomic_DNA"/>
</dbReference>
<protein>
    <submittedName>
        <fullName evidence="2">Uncharacterized protein</fullName>
    </submittedName>
</protein>
<name>A0ABN9A4C0_RANTA</name>
<gene>
    <name evidence="2" type="ORF">MRATA1EN1_LOCUS28778</name>
</gene>
<reference evidence="2" key="1">
    <citation type="submission" date="2023-04" db="EMBL/GenBank/DDBJ databases">
        <authorList>
            <consortium name="ELIXIR-Norway"/>
        </authorList>
    </citation>
    <scope>NUCLEOTIDE SEQUENCE [LARGE SCALE GENOMIC DNA]</scope>
</reference>
<feature type="region of interest" description="Disordered" evidence="1">
    <location>
        <begin position="81"/>
        <end position="153"/>
    </location>
</feature>
<evidence type="ECO:0000313" key="2">
    <source>
        <dbReference type="EMBL" id="CAI9179816.1"/>
    </source>
</evidence>
<dbReference type="Proteomes" id="UP001176941">
    <property type="component" value="Chromosome 9"/>
</dbReference>
<proteinExistence type="predicted"/>
<evidence type="ECO:0000256" key="1">
    <source>
        <dbReference type="SAM" id="MobiDB-lite"/>
    </source>
</evidence>
<evidence type="ECO:0000313" key="3">
    <source>
        <dbReference type="Proteomes" id="UP001176941"/>
    </source>
</evidence>